<accession>U6KT72</accession>
<sequence length="93" mass="10692">MFQQVGQLKEEIKGKDAGLLKQHFEHRRITSENEKLKEDLGKAEKKLGSLEQIIAREIKKLEETMQEATAEKANQAKEFSAVWQIIQGKKKLS</sequence>
<evidence type="ECO:0000313" key="4">
    <source>
        <dbReference type="Proteomes" id="UP000030747"/>
    </source>
</evidence>
<dbReference type="OrthoDB" id="264785at2759"/>
<organism evidence="3 4">
    <name type="scientific">Eimeria tenella</name>
    <name type="common">Coccidian parasite</name>
    <dbReference type="NCBI Taxonomy" id="5802"/>
    <lineage>
        <taxon>Eukaryota</taxon>
        <taxon>Sar</taxon>
        <taxon>Alveolata</taxon>
        <taxon>Apicomplexa</taxon>
        <taxon>Conoidasida</taxon>
        <taxon>Coccidia</taxon>
        <taxon>Eucoccidiorida</taxon>
        <taxon>Eimeriorina</taxon>
        <taxon>Eimeriidae</taxon>
        <taxon>Eimeria</taxon>
    </lineage>
</organism>
<dbReference type="GeneID" id="25253905"/>
<dbReference type="AlphaFoldDB" id="U6KT72"/>
<evidence type="ECO:0000259" key="2">
    <source>
        <dbReference type="Pfam" id="PF21771"/>
    </source>
</evidence>
<dbReference type="RefSeq" id="XP_013231911.1">
    <property type="nucleotide sequence ID" value="XM_013376457.1"/>
</dbReference>
<keyword evidence="1" id="KW-0175">Coiled coil</keyword>
<dbReference type="VEuPathDB" id="ToxoDB:ETH_00023965"/>
<dbReference type="Pfam" id="PF21771">
    <property type="entry name" value="CFAP58_CC"/>
    <property type="match status" value="1"/>
</dbReference>
<gene>
    <name evidence="3" type="ORF">ETH_00023965</name>
</gene>
<keyword evidence="4" id="KW-1185">Reference proteome</keyword>
<dbReference type="Proteomes" id="UP000030747">
    <property type="component" value="Unassembled WGS sequence"/>
</dbReference>
<protein>
    <recommendedName>
        <fullName evidence="2">Cilia- and flagella-associated protein 58 central coiled coil domain-containing protein</fullName>
    </recommendedName>
</protein>
<evidence type="ECO:0000313" key="3">
    <source>
        <dbReference type="EMBL" id="CDJ41161.1"/>
    </source>
</evidence>
<reference evidence="3" key="2">
    <citation type="submission" date="2013-10" db="EMBL/GenBank/DDBJ databases">
        <authorList>
            <person name="Aslett M."/>
        </authorList>
    </citation>
    <scope>NUCLEOTIDE SEQUENCE [LARGE SCALE GENOMIC DNA]</scope>
    <source>
        <strain evidence="3">Houghton</strain>
    </source>
</reference>
<dbReference type="EMBL" id="HG675525">
    <property type="protein sequence ID" value="CDJ41161.1"/>
    <property type="molecule type" value="Genomic_DNA"/>
</dbReference>
<reference evidence="3" key="1">
    <citation type="submission" date="2013-10" db="EMBL/GenBank/DDBJ databases">
        <title>Genomic analysis of the causative agents of coccidiosis in chickens.</title>
        <authorList>
            <person name="Reid A.J."/>
            <person name="Blake D."/>
            <person name="Billington K."/>
            <person name="Browne H."/>
            <person name="Dunn M."/>
            <person name="Hung S."/>
            <person name="Kawahara F."/>
            <person name="Miranda-Saavedra D."/>
            <person name="Mourier T."/>
            <person name="Nagra H."/>
            <person name="Otto T.D."/>
            <person name="Rawlings N."/>
            <person name="Sanchez A."/>
            <person name="Sanders M."/>
            <person name="Subramaniam C."/>
            <person name="Tay Y."/>
            <person name="Dear P."/>
            <person name="Doerig C."/>
            <person name="Gruber A."/>
            <person name="Parkinson J."/>
            <person name="Shirley M."/>
            <person name="Wan K.L."/>
            <person name="Berriman M."/>
            <person name="Tomley F."/>
            <person name="Pain A."/>
        </authorList>
    </citation>
    <scope>NUCLEOTIDE SEQUENCE [LARGE SCALE GENOMIC DNA]</scope>
    <source>
        <strain evidence="3">Houghton</strain>
    </source>
</reference>
<feature type="coiled-coil region" evidence="1">
    <location>
        <begin position="26"/>
        <end position="78"/>
    </location>
</feature>
<evidence type="ECO:0000256" key="1">
    <source>
        <dbReference type="SAM" id="Coils"/>
    </source>
</evidence>
<dbReference type="InterPro" id="IPR049270">
    <property type="entry name" value="CFAP58_CC"/>
</dbReference>
<proteinExistence type="predicted"/>
<name>U6KT72_EIMTE</name>
<feature type="domain" description="Cilia- and flagella-associated protein 58 central coiled coil" evidence="2">
    <location>
        <begin position="1"/>
        <end position="82"/>
    </location>
</feature>
<dbReference type="VEuPathDB" id="ToxoDB:ETH2_0530900"/>